<organism evidence="19 20">
    <name type="scientific">Gordonia iterans</name>
    <dbReference type="NCBI Taxonomy" id="1004901"/>
    <lineage>
        <taxon>Bacteria</taxon>
        <taxon>Bacillati</taxon>
        <taxon>Actinomycetota</taxon>
        <taxon>Actinomycetes</taxon>
        <taxon>Mycobacteriales</taxon>
        <taxon>Gordoniaceae</taxon>
        <taxon>Gordonia</taxon>
    </lineage>
</organism>
<comment type="similarity">
    <text evidence="5 17">Belongs to the MurB family.</text>
</comment>
<keyword evidence="13 17" id="KW-0560">Oxidoreductase</keyword>
<dbReference type="OrthoDB" id="9804753at2"/>
<dbReference type="KEGG" id="git:C6V83_17455"/>
<dbReference type="Gene3D" id="3.30.43.10">
    <property type="entry name" value="Uridine Diphospho-n-acetylenolpyruvylglucosamine Reductase, domain 2"/>
    <property type="match status" value="1"/>
</dbReference>
<proteinExistence type="inferred from homology"/>
<evidence type="ECO:0000256" key="15">
    <source>
        <dbReference type="ARBA" id="ARBA00023316"/>
    </source>
</evidence>
<sequence>MLELSDDRLLDLAADERDRDLTGSAVHGRGRITADDHVAVDLGRRSGHRGLHLSDDLVAGVDELDGARDLDVARTDRGDHRREFLGADALLGGDGHRAAVVAEALDTAVLGVGALDEVVPILLGADQRPQGTNVERVADRIVEVARHGGQATVIRVNNPHPTTLDPARDGLAAYTTLRLGGPARTVVSAADTADLITAVTDCDRAGEPVLLIGGGSNLVIGDDGFDGTAIVVATTGIEFGRDVRDGSDEPFVTAEAGTDWDHLVAQTVRRGYGGLECLSGIPGAAGTTPVQNVGAYGVEVADRLRSVRLLDRTSGETRWVGPETLGLAYRTSRLKGRAEAVVLAVSFWLNDDACSAPIRYRELARALGVEEGGVAGAAHVREQVLALRRSKGMVLDDADHDTWSAGSFFTNPIVDDAALPGILARIADRVGADTPVPQFPADGGVKLSAGWLIERAGFGRGYPGEDAPVRLSTKHTLALTNRGTATTADLIALAARVRDGVRAAFGITLHPEPVFVGCALD</sequence>
<evidence type="ECO:0000256" key="3">
    <source>
        <dbReference type="ARBA" id="ARBA00004496"/>
    </source>
</evidence>
<dbReference type="GO" id="GO:0008762">
    <property type="term" value="F:UDP-N-acetylmuramate dehydrogenase activity"/>
    <property type="evidence" value="ECO:0007669"/>
    <property type="project" value="UniProtKB-UniRule"/>
</dbReference>
<gene>
    <name evidence="17 19" type="primary">murB</name>
    <name evidence="19" type="ORF">C6V83_17455</name>
</gene>
<evidence type="ECO:0000256" key="13">
    <source>
        <dbReference type="ARBA" id="ARBA00023002"/>
    </source>
</evidence>
<dbReference type="InterPro" id="IPR016169">
    <property type="entry name" value="FAD-bd_PCMH_sub2"/>
</dbReference>
<accession>A0A2S0KL02</accession>
<evidence type="ECO:0000259" key="18">
    <source>
        <dbReference type="PROSITE" id="PS51387"/>
    </source>
</evidence>
<keyword evidence="6 17" id="KW-0963">Cytoplasm</keyword>
<dbReference type="InterPro" id="IPR006094">
    <property type="entry name" value="Oxid_FAD_bind_N"/>
</dbReference>
<evidence type="ECO:0000256" key="17">
    <source>
        <dbReference type="HAMAP-Rule" id="MF_00037"/>
    </source>
</evidence>
<dbReference type="Gene3D" id="3.90.78.10">
    <property type="entry name" value="UDP-N-acetylenolpyruvoylglucosamine reductase, C-terminal domain"/>
    <property type="match status" value="1"/>
</dbReference>
<evidence type="ECO:0000256" key="14">
    <source>
        <dbReference type="ARBA" id="ARBA00023306"/>
    </source>
</evidence>
<keyword evidence="9 17" id="KW-0274">FAD</keyword>
<dbReference type="HAMAP" id="MF_00037">
    <property type="entry name" value="MurB"/>
    <property type="match status" value="1"/>
</dbReference>
<dbReference type="GO" id="GO:0009252">
    <property type="term" value="P:peptidoglycan biosynthetic process"/>
    <property type="evidence" value="ECO:0007669"/>
    <property type="project" value="UniProtKB-UniRule"/>
</dbReference>
<dbReference type="GO" id="GO:0008360">
    <property type="term" value="P:regulation of cell shape"/>
    <property type="evidence" value="ECO:0007669"/>
    <property type="project" value="UniProtKB-KW"/>
</dbReference>
<evidence type="ECO:0000256" key="8">
    <source>
        <dbReference type="ARBA" id="ARBA00022630"/>
    </source>
</evidence>
<evidence type="ECO:0000256" key="4">
    <source>
        <dbReference type="ARBA" id="ARBA00004752"/>
    </source>
</evidence>
<dbReference type="Pfam" id="PF02873">
    <property type="entry name" value="MurB_C"/>
    <property type="match status" value="1"/>
</dbReference>
<evidence type="ECO:0000256" key="16">
    <source>
        <dbReference type="ARBA" id="ARBA00048914"/>
    </source>
</evidence>
<evidence type="ECO:0000313" key="19">
    <source>
        <dbReference type="EMBL" id="AVM02349.1"/>
    </source>
</evidence>
<evidence type="ECO:0000313" key="20">
    <source>
        <dbReference type="Proteomes" id="UP000239814"/>
    </source>
</evidence>
<dbReference type="GO" id="GO:0051301">
    <property type="term" value="P:cell division"/>
    <property type="evidence" value="ECO:0007669"/>
    <property type="project" value="UniProtKB-KW"/>
</dbReference>
<dbReference type="EMBL" id="CP027433">
    <property type="protein sequence ID" value="AVM02349.1"/>
    <property type="molecule type" value="Genomic_DNA"/>
</dbReference>
<dbReference type="Gene3D" id="3.30.465.10">
    <property type="match status" value="1"/>
</dbReference>
<keyword evidence="12 17" id="KW-0573">Peptidoglycan synthesis</keyword>
<reference evidence="19 20" key="1">
    <citation type="submission" date="2018-03" db="EMBL/GenBank/DDBJ databases">
        <title>Characteristics and genome of n-alkane degrading marine bacteria Gordonia iterans isolated from crude oil contaminated in Tae-an, South Korea.</title>
        <authorList>
            <person name="Lee S.-S."/>
            <person name="Kim H."/>
        </authorList>
    </citation>
    <scope>NUCLEOTIDE SEQUENCE [LARGE SCALE GENOMIC DNA]</scope>
    <source>
        <strain evidence="19 20">Co17</strain>
    </source>
</reference>
<dbReference type="InterPro" id="IPR036635">
    <property type="entry name" value="MurB_C_sf"/>
</dbReference>
<name>A0A2S0KL02_9ACTN</name>
<comment type="cofactor">
    <cofactor evidence="1 17">
        <name>FAD</name>
        <dbReference type="ChEBI" id="CHEBI:57692"/>
    </cofactor>
</comment>
<dbReference type="SUPFAM" id="SSF56176">
    <property type="entry name" value="FAD-binding/transporter-associated domain-like"/>
    <property type="match status" value="1"/>
</dbReference>
<dbReference type="UniPathway" id="UPA00219"/>
<dbReference type="AlphaFoldDB" id="A0A2S0KL02"/>
<dbReference type="NCBIfam" id="TIGR00179">
    <property type="entry name" value="murB"/>
    <property type="match status" value="1"/>
</dbReference>
<keyword evidence="20" id="KW-1185">Reference proteome</keyword>
<feature type="domain" description="FAD-binding PCMH-type" evidence="18">
    <location>
        <begin position="179"/>
        <end position="385"/>
    </location>
</feature>
<comment type="pathway">
    <text evidence="4 17">Cell wall biogenesis; peptidoglycan biosynthesis.</text>
</comment>
<feature type="active site" evidence="17">
    <location>
        <position position="330"/>
    </location>
</feature>
<keyword evidence="7 17" id="KW-0132">Cell division</keyword>
<keyword evidence="14 17" id="KW-0131">Cell cycle</keyword>
<evidence type="ECO:0000256" key="10">
    <source>
        <dbReference type="ARBA" id="ARBA00022857"/>
    </source>
</evidence>
<dbReference type="InterPro" id="IPR003170">
    <property type="entry name" value="MurB"/>
</dbReference>
<dbReference type="InterPro" id="IPR016166">
    <property type="entry name" value="FAD-bd_PCMH"/>
</dbReference>
<dbReference type="GO" id="GO:0071555">
    <property type="term" value="P:cell wall organization"/>
    <property type="evidence" value="ECO:0007669"/>
    <property type="project" value="UniProtKB-KW"/>
</dbReference>
<feature type="active site" description="Proton donor" evidence="17">
    <location>
        <position position="407"/>
    </location>
</feature>
<comment type="catalytic activity">
    <reaction evidence="16 17">
        <text>UDP-N-acetyl-alpha-D-muramate + NADP(+) = UDP-N-acetyl-3-O-(1-carboxyvinyl)-alpha-D-glucosamine + NADPH + H(+)</text>
        <dbReference type="Rhea" id="RHEA:12248"/>
        <dbReference type="ChEBI" id="CHEBI:15378"/>
        <dbReference type="ChEBI" id="CHEBI:57783"/>
        <dbReference type="ChEBI" id="CHEBI:58349"/>
        <dbReference type="ChEBI" id="CHEBI:68483"/>
        <dbReference type="ChEBI" id="CHEBI:70757"/>
        <dbReference type="EC" id="1.3.1.98"/>
    </reaction>
</comment>
<comment type="function">
    <text evidence="2 17">Cell wall formation.</text>
</comment>
<keyword evidence="15 17" id="KW-0961">Cell wall biogenesis/degradation</keyword>
<dbReference type="InterPro" id="IPR016167">
    <property type="entry name" value="FAD-bd_PCMH_sub1"/>
</dbReference>
<dbReference type="PANTHER" id="PTHR21071:SF4">
    <property type="entry name" value="UDP-N-ACETYLENOLPYRUVOYLGLUCOSAMINE REDUCTASE"/>
    <property type="match status" value="1"/>
</dbReference>
<evidence type="ECO:0000256" key="9">
    <source>
        <dbReference type="ARBA" id="ARBA00022827"/>
    </source>
</evidence>
<dbReference type="PROSITE" id="PS51387">
    <property type="entry name" value="FAD_PCMH"/>
    <property type="match status" value="1"/>
</dbReference>
<keyword evidence="8 17" id="KW-0285">Flavoprotein</keyword>
<evidence type="ECO:0000256" key="2">
    <source>
        <dbReference type="ARBA" id="ARBA00003921"/>
    </source>
</evidence>
<evidence type="ECO:0000256" key="1">
    <source>
        <dbReference type="ARBA" id="ARBA00001974"/>
    </source>
</evidence>
<evidence type="ECO:0000256" key="6">
    <source>
        <dbReference type="ARBA" id="ARBA00022490"/>
    </source>
</evidence>
<protein>
    <recommendedName>
        <fullName evidence="17">UDP-N-acetylenolpyruvoylglucosamine reductase</fullName>
        <ecNumber evidence="17">1.3.1.98</ecNumber>
    </recommendedName>
    <alternativeName>
        <fullName evidence="17">UDP-N-acetylmuramate dehydrogenase</fullName>
    </alternativeName>
</protein>
<dbReference type="SUPFAM" id="SSF56194">
    <property type="entry name" value="Uridine diphospho-N-Acetylenolpyruvylglucosamine reductase, MurB, C-terminal domain"/>
    <property type="match status" value="1"/>
</dbReference>
<evidence type="ECO:0000256" key="7">
    <source>
        <dbReference type="ARBA" id="ARBA00022618"/>
    </source>
</evidence>
<feature type="active site" evidence="17">
    <location>
        <position position="512"/>
    </location>
</feature>
<keyword evidence="10 17" id="KW-0521">NADP</keyword>
<dbReference type="InterPro" id="IPR011601">
    <property type="entry name" value="MurB_C"/>
</dbReference>
<evidence type="ECO:0000256" key="5">
    <source>
        <dbReference type="ARBA" id="ARBA00010485"/>
    </source>
</evidence>
<dbReference type="GO" id="GO:0005829">
    <property type="term" value="C:cytosol"/>
    <property type="evidence" value="ECO:0007669"/>
    <property type="project" value="TreeGrafter"/>
</dbReference>
<evidence type="ECO:0000256" key="11">
    <source>
        <dbReference type="ARBA" id="ARBA00022960"/>
    </source>
</evidence>
<evidence type="ECO:0000256" key="12">
    <source>
        <dbReference type="ARBA" id="ARBA00022984"/>
    </source>
</evidence>
<dbReference type="Pfam" id="PF01565">
    <property type="entry name" value="FAD_binding_4"/>
    <property type="match status" value="1"/>
</dbReference>
<comment type="subcellular location">
    <subcellularLocation>
        <location evidence="3 17">Cytoplasm</location>
    </subcellularLocation>
</comment>
<dbReference type="GO" id="GO:0071949">
    <property type="term" value="F:FAD binding"/>
    <property type="evidence" value="ECO:0007669"/>
    <property type="project" value="InterPro"/>
</dbReference>
<dbReference type="Proteomes" id="UP000239814">
    <property type="component" value="Chromosome"/>
</dbReference>
<dbReference type="InterPro" id="IPR036318">
    <property type="entry name" value="FAD-bd_PCMH-like_sf"/>
</dbReference>
<keyword evidence="11 17" id="KW-0133">Cell shape</keyword>
<dbReference type="EC" id="1.3.1.98" evidence="17"/>
<dbReference type="NCBIfam" id="NF010478">
    <property type="entry name" value="PRK13903.1"/>
    <property type="match status" value="1"/>
</dbReference>
<dbReference type="PANTHER" id="PTHR21071">
    <property type="entry name" value="UDP-N-ACETYLENOLPYRUVOYLGLUCOSAMINE REDUCTASE"/>
    <property type="match status" value="1"/>
</dbReference>